<dbReference type="Proteomes" id="UP000327468">
    <property type="component" value="Chromosome 19"/>
</dbReference>
<accession>A0A5N5LCB6</accession>
<dbReference type="EMBL" id="VFJC01000020">
    <property type="protein sequence ID" value="KAB5539821.1"/>
    <property type="molecule type" value="Genomic_DNA"/>
</dbReference>
<sequence length="110" mass="12002">MADTFLCDRCVIPAVFFPARVRESVPRALRLHGTAHRAGDSCASLRSALALSAHARSRGGARSSPRLAESQTSSWKPGRAQRYHGLLHPADTSPAGPFHFRDQLRQSVRA</sequence>
<comment type="caution">
    <text evidence="2">The sequence shown here is derived from an EMBL/GenBank/DDBJ whole genome shotgun (WGS) entry which is preliminary data.</text>
</comment>
<feature type="region of interest" description="Disordered" evidence="1">
    <location>
        <begin position="55"/>
        <end position="101"/>
    </location>
</feature>
<keyword evidence="3" id="KW-1185">Reference proteome</keyword>
<reference evidence="2 3" key="1">
    <citation type="submission" date="2019-06" db="EMBL/GenBank/DDBJ databases">
        <title>A chromosome-scale genome assembly of the striped catfish, Pangasianodon hypophthalmus.</title>
        <authorList>
            <person name="Wen M."/>
            <person name="Zahm M."/>
            <person name="Roques C."/>
            <person name="Cabau C."/>
            <person name="Klopp C."/>
            <person name="Donnadieu C."/>
            <person name="Jouanno E."/>
            <person name="Avarre J.-C."/>
            <person name="Campet M."/>
            <person name="Ha T.T.T."/>
            <person name="Dugue R."/>
            <person name="Lampietro C."/>
            <person name="Louis A."/>
            <person name="Herpin A."/>
            <person name="Echchiki A."/>
            <person name="Berthelot C."/>
            <person name="Parey E."/>
            <person name="Roest-Crollius H."/>
            <person name="Braasch I."/>
            <person name="Postlethwait J."/>
            <person name="Bobe J."/>
            <person name="Montfort J."/>
            <person name="Bouchez O."/>
            <person name="Begum T."/>
            <person name="Schartl M."/>
            <person name="Guiguen Y."/>
        </authorList>
    </citation>
    <scope>NUCLEOTIDE SEQUENCE [LARGE SCALE GENOMIC DNA]</scope>
    <source>
        <strain evidence="2 3">Indonesia</strain>
        <tissue evidence="2">Blood</tissue>
    </source>
</reference>
<gene>
    <name evidence="2" type="ORF">PHYPO_G00093540</name>
</gene>
<evidence type="ECO:0000256" key="1">
    <source>
        <dbReference type="SAM" id="MobiDB-lite"/>
    </source>
</evidence>
<protein>
    <submittedName>
        <fullName evidence="2">Uncharacterized protein</fullName>
    </submittedName>
</protein>
<proteinExistence type="predicted"/>
<dbReference type="AlphaFoldDB" id="A0A5N5LCB6"/>
<feature type="compositionally biased region" description="Low complexity" evidence="1">
    <location>
        <begin position="55"/>
        <end position="68"/>
    </location>
</feature>
<evidence type="ECO:0000313" key="2">
    <source>
        <dbReference type="EMBL" id="KAB5539821.1"/>
    </source>
</evidence>
<organism evidence="2 3">
    <name type="scientific">Pangasianodon hypophthalmus</name>
    <name type="common">Striped catfish</name>
    <name type="synonym">Helicophagus hypophthalmus</name>
    <dbReference type="NCBI Taxonomy" id="310915"/>
    <lineage>
        <taxon>Eukaryota</taxon>
        <taxon>Metazoa</taxon>
        <taxon>Chordata</taxon>
        <taxon>Craniata</taxon>
        <taxon>Vertebrata</taxon>
        <taxon>Euteleostomi</taxon>
        <taxon>Actinopterygii</taxon>
        <taxon>Neopterygii</taxon>
        <taxon>Teleostei</taxon>
        <taxon>Ostariophysi</taxon>
        <taxon>Siluriformes</taxon>
        <taxon>Pangasiidae</taxon>
        <taxon>Pangasianodon</taxon>
    </lineage>
</organism>
<evidence type="ECO:0000313" key="3">
    <source>
        <dbReference type="Proteomes" id="UP000327468"/>
    </source>
</evidence>
<name>A0A5N5LCB6_PANHP</name>